<evidence type="ECO:0000313" key="2">
    <source>
        <dbReference type="Proteomes" id="UP000006875"/>
    </source>
</evidence>
<dbReference type="KEGG" id="ipo:Ilyop_1975"/>
<dbReference type="RefSeq" id="WP_013388408.1">
    <property type="nucleotide sequence ID" value="NC_014633.1"/>
</dbReference>
<organism evidence="1 2">
    <name type="scientific">Ilyobacter polytropus (strain ATCC 51220 / DSM 2926 / LMG 16218 / CuHBu1)</name>
    <dbReference type="NCBI Taxonomy" id="572544"/>
    <lineage>
        <taxon>Bacteria</taxon>
        <taxon>Fusobacteriati</taxon>
        <taxon>Fusobacteriota</taxon>
        <taxon>Fusobacteriia</taxon>
        <taxon>Fusobacteriales</taxon>
        <taxon>Fusobacteriaceae</taxon>
        <taxon>Ilyobacter</taxon>
    </lineage>
</organism>
<dbReference type="HOGENOM" id="CLU_2916375_0_0_0"/>
<keyword evidence="1" id="KW-0614">Plasmid</keyword>
<dbReference type="AlphaFoldDB" id="E3HBD1"/>
<evidence type="ECO:0000313" key="1">
    <source>
        <dbReference type="EMBL" id="ADO83746.1"/>
    </source>
</evidence>
<name>E3HBD1_ILYPC</name>
<reference evidence="1 2" key="1">
    <citation type="journal article" date="2010" name="Stand. Genomic Sci.">
        <title>Complete genome sequence of Ilyobacter polytropus type strain (CuHbu1).</title>
        <authorList>
            <person name="Sikorski J."/>
            <person name="Chertkov O."/>
            <person name="Lapidus A."/>
            <person name="Nolan M."/>
            <person name="Lucas S."/>
            <person name="Del Rio T.G."/>
            <person name="Tice H."/>
            <person name="Cheng J.F."/>
            <person name="Tapia R."/>
            <person name="Han C."/>
            <person name="Goodwin L."/>
            <person name="Pitluck S."/>
            <person name="Liolios K."/>
            <person name="Ivanova N."/>
            <person name="Mavromatis K."/>
            <person name="Mikhailova N."/>
            <person name="Pati A."/>
            <person name="Chen A."/>
            <person name="Palaniappan K."/>
            <person name="Land M."/>
            <person name="Hauser L."/>
            <person name="Chang Y.J."/>
            <person name="Jeffries C.D."/>
            <person name="Brambilla E."/>
            <person name="Yasawong M."/>
            <person name="Rohde M."/>
            <person name="Pukall R."/>
            <person name="Spring S."/>
            <person name="Goker M."/>
            <person name="Woyke T."/>
            <person name="Bristow J."/>
            <person name="Eisen J.A."/>
            <person name="Markowitz V."/>
            <person name="Hugenholtz P."/>
            <person name="Kyrpides N.C."/>
            <person name="Klenk H.P."/>
        </authorList>
    </citation>
    <scope>NUCLEOTIDE SEQUENCE [LARGE SCALE GENOMIC DNA]</scope>
    <source>
        <strain evidence="2">ATCC 51220 / DSM 2926 / LMG 16218 / CuHBu1</strain>
        <plasmid evidence="2">pILYOP01</plasmid>
    </source>
</reference>
<geneLocation type="plasmid" evidence="1 2">
    <name>pILYOP01</name>
</geneLocation>
<proteinExistence type="predicted"/>
<sequence length="61" mass="7227">MTKTEIARELIRPFKLTFADIRKHDLEAHEIQLIIKNNRQYPEIFIKSLLAEVHQGEVKGR</sequence>
<protein>
    <submittedName>
        <fullName evidence="1">Uncharacterized protein</fullName>
    </submittedName>
</protein>
<dbReference type="Proteomes" id="UP000006875">
    <property type="component" value="Plasmid pILYOP01"/>
</dbReference>
<keyword evidence="2" id="KW-1185">Reference proteome</keyword>
<accession>E3HBD1</accession>
<gene>
    <name evidence="1" type="ordered locus">Ilyop_1975</name>
</gene>
<dbReference type="EMBL" id="CP002282">
    <property type="protein sequence ID" value="ADO83746.1"/>
    <property type="molecule type" value="Genomic_DNA"/>
</dbReference>